<proteinExistence type="predicted"/>
<accession>G9MKS7</accession>
<dbReference type="HOGENOM" id="CLU_1034623_0_0_1"/>
<keyword evidence="3" id="KW-1185">Reference proteome</keyword>
<name>G9MKS7_HYPVG</name>
<evidence type="ECO:0000313" key="3">
    <source>
        <dbReference type="Proteomes" id="UP000007115"/>
    </source>
</evidence>
<evidence type="ECO:0000313" key="2">
    <source>
        <dbReference type="EMBL" id="EHK24823.1"/>
    </source>
</evidence>
<dbReference type="EMBL" id="ABDF02000004">
    <property type="protein sequence ID" value="EHK24823.1"/>
    <property type="molecule type" value="Genomic_DNA"/>
</dbReference>
<sequence length="269" mass="28392">MTTNELPDILSCSKKLLLGRRDGLSIEGGVFWNATCMDCSQLDEKRNGDQAAETAGPGGNPAAVQRWESAVASAVETWSAVPGGSEASEETTGGFRGAAFLRSPFAAGLVERAYPHIPNLQPTCQKLASSVSSPLQKPRREKDSKKERLEHGLSGLPLRSSVSRYRNSRAFDYDYRRQGSVARPGRAPGTAFGSANGLGTRLITPSYTSSGPDPHPRLRPRSCAGVERPVSGRSIALGLGFAGVDAFTAPLQGVLISSLAIGGPHWSSG</sequence>
<feature type="region of interest" description="Disordered" evidence="1">
    <location>
        <begin position="180"/>
        <end position="220"/>
    </location>
</feature>
<dbReference type="GeneID" id="25796243"/>
<dbReference type="InParanoid" id="G9MKS7"/>
<dbReference type="RefSeq" id="XP_013959023.1">
    <property type="nucleotide sequence ID" value="XM_014103548.1"/>
</dbReference>
<dbReference type="AlphaFoldDB" id="G9MKS7"/>
<dbReference type="Proteomes" id="UP000007115">
    <property type="component" value="Unassembled WGS sequence"/>
</dbReference>
<gene>
    <name evidence="2" type="ORF">TRIVIDRAFT_61583</name>
</gene>
<comment type="caution">
    <text evidence="2">The sequence shown here is derived from an EMBL/GenBank/DDBJ whole genome shotgun (WGS) entry which is preliminary data.</text>
</comment>
<feature type="region of interest" description="Disordered" evidence="1">
    <location>
        <begin position="128"/>
        <end position="153"/>
    </location>
</feature>
<reference evidence="2 3" key="1">
    <citation type="journal article" date="2011" name="Genome Biol.">
        <title>Comparative genome sequence analysis underscores mycoparasitism as the ancestral life style of Trichoderma.</title>
        <authorList>
            <person name="Kubicek C.P."/>
            <person name="Herrera-Estrella A."/>
            <person name="Seidl-Seiboth V."/>
            <person name="Martinez D.A."/>
            <person name="Druzhinina I.S."/>
            <person name="Thon M."/>
            <person name="Zeilinger S."/>
            <person name="Casas-Flores S."/>
            <person name="Horwitz B.A."/>
            <person name="Mukherjee P.K."/>
            <person name="Mukherjee M."/>
            <person name="Kredics L."/>
            <person name="Alcaraz L.D."/>
            <person name="Aerts A."/>
            <person name="Antal Z."/>
            <person name="Atanasova L."/>
            <person name="Cervantes-Badillo M.G."/>
            <person name="Challacombe J."/>
            <person name="Chertkov O."/>
            <person name="McCluskey K."/>
            <person name="Coulpier F."/>
            <person name="Deshpande N."/>
            <person name="von Doehren H."/>
            <person name="Ebbole D.J."/>
            <person name="Esquivel-Naranjo E.U."/>
            <person name="Fekete E."/>
            <person name="Flipphi M."/>
            <person name="Glaser F."/>
            <person name="Gomez-Rodriguez E.Y."/>
            <person name="Gruber S."/>
            <person name="Han C."/>
            <person name="Henrissat B."/>
            <person name="Hermosa R."/>
            <person name="Hernandez-Onate M."/>
            <person name="Karaffa L."/>
            <person name="Kosti I."/>
            <person name="Le Crom S."/>
            <person name="Lindquist E."/>
            <person name="Lucas S."/>
            <person name="Luebeck M."/>
            <person name="Luebeck P.S."/>
            <person name="Margeot A."/>
            <person name="Metz B."/>
            <person name="Misra M."/>
            <person name="Nevalainen H."/>
            <person name="Omann M."/>
            <person name="Packer N."/>
            <person name="Perrone G."/>
            <person name="Uresti-Rivera E.E."/>
            <person name="Salamov A."/>
            <person name="Schmoll M."/>
            <person name="Seiboth B."/>
            <person name="Shapiro H."/>
            <person name="Sukno S."/>
            <person name="Tamayo-Ramos J.A."/>
            <person name="Tisch D."/>
            <person name="Wiest A."/>
            <person name="Wilkinson H.H."/>
            <person name="Zhang M."/>
            <person name="Coutinho P.M."/>
            <person name="Kenerley C.M."/>
            <person name="Monte E."/>
            <person name="Baker S.E."/>
            <person name="Grigoriev I.V."/>
        </authorList>
    </citation>
    <scope>NUCLEOTIDE SEQUENCE [LARGE SCALE GENOMIC DNA]</scope>
    <source>
        <strain evidence="3">Gv29-8 / FGSC 10586</strain>
    </source>
</reference>
<organism evidence="2 3">
    <name type="scientific">Hypocrea virens (strain Gv29-8 / FGSC 10586)</name>
    <name type="common">Gliocladium virens</name>
    <name type="synonym">Trichoderma virens</name>
    <dbReference type="NCBI Taxonomy" id="413071"/>
    <lineage>
        <taxon>Eukaryota</taxon>
        <taxon>Fungi</taxon>
        <taxon>Dikarya</taxon>
        <taxon>Ascomycota</taxon>
        <taxon>Pezizomycotina</taxon>
        <taxon>Sordariomycetes</taxon>
        <taxon>Hypocreomycetidae</taxon>
        <taxon>Hypocreales</taxon>
        <taxon>Hypocreaceae</taxon>
        <taxon>Trichoderma</taxon>
    </lineage>
</organism>
<evidence type="ECO:0000256" key="1">
    <source>
        <dbReference type="SAM" id="MobiDB-lite"/>
    </source>
</evidence>
<dbReference type="VEuPathDB" id="FungiDB:TRIVIDRAFT_61583"/>
<feature type="compositionally biased region" description="Basic and acidic residues" evidence="1">
    <location>
        <begin position="138"/>
        <end position="151"/>
    </location>
</feature>
<protein>
    <submittedName>
        <fullName evidence="2">Uncharacterized protein</fullName>
    </submittedName>
</protein>